<gene>
    <name evidence="2" type="ORF">DICSQDRAFT_38926</name>
</gene>
<proteinExistence type="predicted"/>
<name>R7SHQ2_DICSQ</name>
<dbReference type="EMBL" id="JH719512">
    <property type="protein sequence ID" value="EJF55666.1"/>
    <property type="molecule type" value="Genomic_DNA"/>
</dbReference>
<dbReference type="KEGG" id="dsq:DICSQDRAFT_38926"/>
<dbReference type="AlphaFoldDB" id="R7SHQ2"/>
<protein>
    <recommendedName>
        <fullName evidence="1">Retrotransposon gag domain-containing protein</fullName>
    </recommendedName>
</protein>
<dbReference type="InterPro" id="IPR005162">
    <property type="entry name" value="Retrotrans_gag_dom"/>
</dbReference>
<dbReference type="HOGENOM" id="CLU_108608_1_0_1"/>
<dbReference type="GeneID" id="18841851"/>
<dbReference type="RefSeq" id="XP_007371600.1">
    <property type="nucleotide sequence ID" value="XM_007371538.1"/>
</dbReference>
<dbReference type="Proteomes" id="UP000053319">
    <property type="component" value="Unassembled WGS sequence"/>
</dbReference>
<dbReference type="Pfam" id="PF03732">
    <property type="entry name" value="Retrotrans_gag"/>
    <property type="match status" value="1"/>
</dbReference>
<evidence type="ECO:0000259" key="1">
    <source>
        <dbReference type="Pfam" id="PF03732"/>
    </source>
</evidence>
<accession>R7SHQ2</accession>
<dbReference type="OMA" id="MAVATRH"/>
<reference evidence="2 3" key="1">
    <citation type="journal article" date="2012" name="Science">
        <title>The Paleozoic origin of enzymatic lignin decomposition reconstructed from 31 fungal genomes.</title>
        <authorList>
            <person name="Floudas D."/>
            <person name="Binder M."/>
            <person name="Riley R."/>
            <person name="Barry K."/>
            <person name="Blanchette R.A."/>
            <person name="Henrissat B."/>
            <person name="Martinez A.T."/>
            <person name="Otillar R."/>
            <person name="Spatafora J.W."/>
            <person name="Yadav J.S."/>
            <person name="Aerts A."/>
            <person name="Benoit I."/>
            <person name="Boyd A."/>
            <person name="Carlson A."/>
            <person name="Copeland A."/>
            <person name="Coutinho P.M."/>
            <person name="de Vries R.P."/>
            <person name="Ferreira P."/>
            <person name="Findley K."/>
            <person name="Foster B."/>
            <person name="Gaskell J."/>
            <person name="Glotzer D."/>
            <person name="Gorecki P."/>
            <person name="Heitman J."/>
            <person name="Hesse C."/>
            <person name="Hori C."/>
            <person name="Igarashi K."/>
            <person name="Jurgens J.A."/>
            <person name="Kallen N."/>
            <person name="Kersten P."/>
            <person name="Kohler A."/>
            <person name="Kuees U."/>
            <person name="Kumar T.K.A."/>
            <person name="Kuo A."/>
            <person name="LaButti K."/>
            <person name="Larrondo L.F."/>
            <person name="Lindquist E."/>
            <person name="Ling A."/>
            <person name="Lombard V."/>
            <person name="Lucas S."/>
            <person name="Lundell T."/>
            <person name="Martin R."/>
            <person name="McLaughlin D.J."/>
            <person name="Morgenstern I."/>
            <person name="Morin E."/>
            <person name="Murat C."/>
            <person name="Nagy L.G."/>
            <person name="Nolan M."/>
            <person name="Ohm R.A."/>
            <person name="Patyshakuliyeva A."/>
            <person name="Rokas A."/>
            <person name="Ruiz-Duenas F.J."/>
            <person name="Sabat G."/>
            <person name="Salamov A."/>
            <person name="Samejima M."/>
            <person name="Schmutz J."/>
            <person name="Slot J.C."/>
            <person name="St John F."/>
            <person name="Stenlid J."/>
            <person name="Sun H."/>
            <person name="Sun S."/>
            <person name="Syed K."/>
            <person name="Tsang A."/>
            <person name="Wiebenga A."/>
            <person name="Young D."/>
            <person name="Pisabarro A."/>
            <person name="Eastwood D.C."/>
            <person name="Martin F."/>
            <person name="Cullen D."/>
            <person name="Grigoriev I.V."/>
            <person name="Hibbett D.S."/>
        </authorList>
    </citation>
    <scope>NUCLEOTIDE SEQUENCE [LARGE SCALE GENOMIC DNA]</scope>
    <source>
        <strain evidence="2 3">LYAD-421 SS1</strain>
    </source>
</reference>
<organism evidence="2 3">
    <name type="scientific">Dichomitus squalens (strain LYAD-421)</name>
    <name type="common">Western red white-rot fungus</name>
    <dbReference type="NCBI Taxonomy" id="732165"/>
    <lineage>
        <taxon>Eukaryota</taxon>
        <taxon>Fungi</taxon>
        <taxon>Dikarya</taxon>
        <taxon>Basidiomycota</taxon>
        <taxon>Agaricomycotina</taxon>
        <taxon>Agaricomycetes</taxon>
        <taxon>Polyporales</taxon>
        <taxon>Polyporaceae</taxon>
        <taxon>Dichomitus</taxon>
    </lineage>
</organism>
<feature type="non-terminal residue" evidence="2">
    <location>
        <position position="158"/>
    </location>
</feature>
<sequence length="158" mass="18859">WTGHPDLDEFDQWCYELDTWAEVNDVPDGFVVKTMMNYLGGKAAKFFMNHVAPERNKWSKQDVYDGLFDYCFPEDFKRVLRAKLERAYQGTTRLRDYVREIEHLAKRFPDVTDFQLVQIFWKGINQYLRVHLIEKGFDPETTPLDRLVKHAARKEKAH</sequence>
<evidence type="ECO:0000313" key="3">
    <source>
        <dbReference type="Proteomes" id="UP000053319"/>
    </source>
</evidence>
<evidence type="ECO:0000313" key="2">
    <source>
        <dbReference type="EMBL" id="EJF55666.1"/>
    </source>
</evidence>
<dbReference type="OrthoDB" id="3267748at2759"/>
<feature type="non-terminal residue" evidence="2">
    <location>
        <position position="1"/>
    </location>
</feature>
<feature type="domain" description="Retrotransposon gag" evidence="1">
    <location>
        <begin position="38"/>
        <end position="125"/>
    </location>
</feature>